<evidence type="ECO:0000256" key="1">
    <source>
        <dbReference type="ARBA" id="ARBA00004167"/>
    </source>
</evidence>
<feature type="domain" description="Cadherin" evidence="13">
    <location>
        <begin position="263"/>
        <end position="371"/>
    </location>
</feature>
<evidence type="ECO:0000256" key="3">
    <source>
        <dbReference type="ARBA" id="ARBA00022737"/>
    </source>
</evidence>
<dbReference type="Pfam" id="PF08266">
    <property type="entry name" value="Cadherin_2"/>
    <property type="match status" value="1"/>
</dbReference>
<dbReference type="OrthoDB" id="6252479at2759"/>
<evidence type="ECO:0000256" key="7">
    <source>
        <dbReference type="ARBA" id="ARBA00023136"/>
    </source>
</evidence>
<dbReference type="PANTHER" id="PTHR24028:SF146">
    <property type="entry name" value="CADHERIN 96CB, ISOFORM D-RELATED"/>
    <property type="match status" value="1"/>
</dbReference>
<feature type="transmembrane region" description="Helical" evidence="11">
    <location>
        <begin position="812"/>
        <end position="834"/>
    </location>
</feature>
<evidence type="ECO:0000259" key="13">
    <source>
        <dbReference type="PROSITE" id="PS50268"/>
    </source>
</evidence>
<feature type="domain" description="Cadherin" evidence="13">
    <location>
        <begin position="65"/>
        <end position="140"/>
    </location>
</feature>
<dbReference type="SUPFAM" id="SSF49313">
    <property type="entry name" value="Cadherin-like"/>
    <property type="match status" value="6"/>
</dbReference>
<dbReference type="EMBL" id="NIVC01002934">
    <property type="protein sequence ID" value="PAA54298.1"/>
    <property type="molecule type" value="Genomic_DNA"/>
</dbReference>
<feature type="domain" description="Cadherin" evidence="13">
    <location>
        <begin position="383"/>
        <end position="480"/>
    </location>
</feature>
<evidence type="ECO:0000256" key="11">
    <source>
        <dbReference type="SAM" id="Phobius"/>
    </source>
</evidence>
<feature type="domain" description="Cadherin" evidence="13">
    <location>
        <begin position="586"/>
        <end position="691"/>
    </location>
</feature>
<evidence type="ECO:0000256" key="9">
    <source>
        <dbReference type="PROSITE-ProRule" id="PRU00043"/>
    </source>
</evidence>
<dbReference type="SMART" id="SM00112">
    <property type="entry name" value="CA"/>
    <property type="match status" value="7"/>
</dbReference>
<dbReference type="Proteomes" id="UP000215902">
    <property type="component" value="Unassembled WGS sequence"/>
</dbReference>
<keyword evidence="4 9" id="KW-0106">Calcium</keyword>
<keyword evidence="7 11" id="KW-0472">Membrane</keyword>
<name>A0A267DYD4_9PLAT</name>
<feature type="domain" description="Cadherin" evidence="13">
    <location>
        <begin position="481"/>
        <end position="584"/>
    </location>
</feature>
<keyword evidence="5" id="KW-0130">Cell adhesion</keyword>
<dbReference type="Gene3D" id="2.60.40.60">
    <property type="entry name" value="Cadherins"/>
    <property type="match status" value="7"/>
</dbReference>
<reference evidence="14 15" key="1">
    <citation type="submission" date="2017-06" db="EMBL/GenBank/DDBJ databases">
        <title>A platform for efficient transgenesis in Macrostomum lignano, a flatworm model organism for stem cell research.</title>
        <authorList>
            <person name="Berezikov E."/>
        </authorList>
    </citation>
    <scope>NUCLEOTIDE SEQUENCE [LARGE SCALE GENOMIC DNA]</scope>
    <source>
        <strain evidence="14">DV1</strain>
        <tissue evidence="14">Whole organism</tissue>
    </source>
</reference>
<evidence type="ECO:0000256" key="12">
    <source>
        <dbReference type="SAM" id="SignalP"/>
    </source>
</evidence>
<dbReference type="Pfam" id="PF00028">
    <property type="entry name" value="Cadherin"/>
    <property type="match status" value="5"/>
</dbReference>
<comment type="subcellular location">
    <subcellularLocation>
        <location evidence="1">Membrane</location>
        <topology evidence="1">Single-pass membrane protein</topology>
    </subcellularLocation>
</comment>
<evidence type="ECO:0000256" key="2">
    <source>
        <dbReference type="ARBA" id="ARBA00022692"/>
    </source>
</evidence>
<keyword evidence="15" id="KW-1185">Reference proteome</keyword>
<sequence length="1089" mass="117140">MKRLGLLLFQVLLALLQASRQVDSLETPWHAYSISEEVAPPKTIGNLLTDIRQFSRWNDTFRRSLSFNLVKSNKQLGRLLSVNRRADLVLNGRLDREAVCDGLAACTDQLQYSVMAGSAFVTLVNLNLTVLDINDNPPVFVPADGHSVSILEPGIVGEVFRLRAASDRDSPANGVQPDGYQLVSGDGSVGRVFELVTGEDPPRIRLLQPLDRERQSVYALQLRAVDSGSPANTGTLSLTVSVLDDNDSPPVIQSGCSDVTRDEDTSVGSVLTRIDAKDADIGENARLVYSLTVGIERRGRDFSAADEAAYLATFELNSADGTLKLARQLDYESVTAFRLTVLVKDAGQRPLSAECSLRVLVKDVNDNKPAVTVYGIKGFASPVEITESDLPNRPFALMSVEDKDAGEAGQVTCVALQPDLQMRQQDAKSYVLSTSSVFDREKLAWKLWTVRCQDNGAPPQLTELLVNATILDQNDNPPKFNWSQDRINIQEGGPAGSFILSMPASDDDEGENSRISYWLEPPEIERFFRVLSNGTIVAASLLDRETQESYSFSIVAADNGTPRRSTSLSIFISLSDINDCAPTFDDPAKLHFTVSEGAQIGDLVGKVNATDRDAGQNGQLVYTPATEGNAAARAFRVERDGRIYVAQRLDREAQDRYFIRVVATDGGTPQLNGSATISITVEDINDNAPEIRWPSLINHTASLSYLSRPNSIVCNIDAIDNDLDRNARLVFSLRQQGGADRGAELFGVKPDSGGVFVRHRMAKSDIGRYELQVQVSDSGEPSMTRTARLVLLVDDSPDPATASGLSASEMNFLLIVIICSVTFVLSCILMASIWHTRRRLGAAAGSNRLYSNGGGRPGGRGKSAAAAAIAGDDEASGEHQAKSPMAPGSGAADHLPLEALDGRLKMSHASLYSRSDCIVPLHHCHLHDFDSGAGLPVLASGPGTSRLVVGGHRGGGAGGEASAQSSESDSGRGTCFIDDDPFREHALGSLTICGPRGAAPSSVSAGGGGLSTFTMDKPRRDQQQPDSCGGSSTMRTPPRLTRNFVGYGGGGGVSEHLLNAGPYPTQQQQQQQQQHPLYQQRLCSESRLV</sequence>
<protein>
    <recommendedName>
        <fullName evidence="13">Cadherin domain-containing protein</fullName>
    </recommendedName>
</protein>
<keyword evidence="2 11" id="KW-0812">Transmembrane</keyword>
<feature type="compositionally biased region" description="Low complexity" evidence="10">
    <location>
        <begin position="960"/>
        <end position="973"/>
    </location>
</feature>
<keyword evidence="8" id="KW-0325">Glycoprotein</keyword>
<feature type="signal peptide" evidence="12">
    <location>
        <begin position="1"/>
        <end position="24"/>
    </location>
</feature>
<feature type="region of interest" description="Disordered" evidence="10">
    <location>
        <begin position="950"/>
        <end position="974"/>
    </location>
</feature>
<evidence type="ECO:0000256" key="5">
    <source>
        <dbReference type="ARBA" id="ARBA00022889"/>
    </source>
</evidence>
<evidence type="ECO:0000256" key="6">
    <source>
        <dbReference type="ARBA" id="ARBA00022989"/>
    </source>
</evidence>
<feature type="region of interest" description="Disordered" evidence="10">
    <location>
        <begin position="998"/>
        <end position="1078"/>
    </location>
</feature>
<dbReference type="PANTHER" id="PTHR24028">
    <property type="entry name" value="CADHERIN-87A"/>
    <property type="match status" value="1"/>
</dbReference>
<dbReference type="InterPro" id="IPR002126">
    <property type="entry name" value="Cadherin-like_dom"/>
</dbReference>
<dbReference type="PROSITE" id="PS50268">
    <property type="entry name" value="CADHERIN_2"/>
    <property type="match status" value="7"/>
</dbReference>
<dbReference type="InterPro" id="IPR050174">
    <property type="entry name" value="Protocadherin/Cadherin-CA"/>
</dbReference>
<dbReference type="InterPro" id="IPR013164">
    <property type="entry name" value="Cadherin_N"/>
</dbReference>
<dbReference type="GO" id="GO:0007156">
    <property type="term" value="P:homophilic cell adhesion via plasma membrane adhesion molecules"/>
    <property type="evidence" value="ECO:0007669"/>
    <property type="project" value="InterPro"/>
</dbReference>
<dbReference type="FunFam" id="2.60.40.60:FF:000092">
    <property type="entry name" value="Protocadherin 8"/>
    <property type="match status" value="2"/>
</dbReference>
<evidence type="ECO:0000313" key="14">
    <source>
        <dbReference type="EMBL" id="PAA54298.1"/>
    </source>
</evidence>
<evidence type="ECO:0000256" key="8">
    <source>
        <dbReference type="ARBA" id="ARBA00023180"/>
    </source>
</evidence>
<comment type="caution">
    <text evidence="14">The sequence shown here is derived from an EMBL/GenBank/DDBJ whole genome shotgun (WGS) entry which is preliminary data.</text>
</comment>
<dbReference type="InterPro" id="IPR020894">
    <property type="entry name" value="Cadherin_CS"/>
</dbReference>
<dbReference type="STRING" id="282301.A0A267DYD4"/>
<evidence type="ECO:0000313" key="15">
    <source>
        <dbReference type="Proteomes" id="UP000215902"/>
    </source>
</evidence>
<evidence type="ECO:0000256" key="10">
    <source>
        <dbReference type="SAM" id="MobiDB-lite"/>
    </source>
</evidence>
<feature type="region of interest" description="Disordered" evidence="10">
    <location>
        <begin position="846"/>
        <end position="894"/>
    </location>
</feature>
<accession>A0A267DYD4</accession>
<dbReference type="GO" id="GO:0005509">
    <property type="term" value="F:calcium ion binding"/>
    <property type="evidence" value="ECO:0007669"/>
    <property type="project" value="UniProtKB-UniRule"/>
</dbReference>
<organism evidence="14 15">
    <name type="scientific">Macrostomum lignano</name>
    <dbReference type="NCBI Taxonomy" id="282301"/>
    <lineage>
        <taxon>Eukaryota</taxon>
        <taxon>Metazoa</taxon>
        <taxon>Spiralia</taxon>
        <taxon>Lophotrochozoa</taxon>
        <taxon>Platyhelminthes</taxon>
        <taxon>Rhabditophora</taxon>
        <taxon>Macrostomorpha</taxon>
        <taxon>Macrostomida</taxon>
        <taxon>Macrostomidae</taxon>
        <taxon>Macrostomum</taxon>
    </lineage>
</organism>
<dbReference type="GO" id="GO:0005886">
    <property type="term" value="C:plasma membrane"/>
    <property type="evidence" value="ECO:0007669"/>
    <property type="project" value="InterPro"/>
</dbReference>
<dbReference type="PRINTS" id="PR00205">
    <property type="entry name" value="CADHERIN"/>
</dbReference>
<dbReference type="FunFam" id="2.60.40.60:FF:000104">
    <property type="entry name" value="cadherin-23 isoform X1"/>
    <property type="match status" value="1"/>
</dbReference>
<keyword evidence="12" id="KW-0732">Signal</keyword>
<feature type="domain" description="Cadherin" evidence="13">
    <location>
        <begin position="142"/>
        <end position="252"/>
    </location>
</feature>
<evidence type="ECO:0000256" key="4">
    <source>
        <dbReference type="ARBA" id="ARBA00022837"/>
    </source>
</evidence>
<proteinExistence type="predicted"/>
<feature type="compositionally biased region" description="Gly residues" evidence="10">
    <location>
        <begin position="852"/>
        <end position="861"/>
    </location>
</feature>
<dbReference type="AlphaFoldDB" id="A0A267DYD4"/>
<gene>
    <name evidence="14" type="ORF">BOX15_Mlig018789g1</name>
</gene>
<feature type="chain" id="PRO_5012967046" description="Cadherin domain-containing protein" evidence="12">
    <location>
        <begin position="25"/>
        <end position="1089"/>
    </location>
</feature>
<keyword evidence="3" id="KW-0677">Repeat</keyword>
<feature type="domain" description="Cadherin" evidence="13">
    <location>
        <begin position="707"/>
        <end position="801"/>
    </location>
</feature>
<dbReference type="PROSITE" id="PS00232">
    <property type="entry name" value="CADHERIN_1"/>
    <property type="match status" value="2"/>
</dbReference>
<feature type="compositionally biased region" description="Polar residues" evidence="10">
    <location>
        <begin position="1024"/>
        <end position="1035"/>
    </location>
</feature>
<dbReference type="CDD" id="cd11304">
    <property type="entry name" value="Cadherin_repeat"/>
    <property type="match status" value="7"/>
</dbReference>
<keyword evidence="6 11" id="KW-1133">Transmembrane helix</keyword>
<dbReference type="InterPro" id="IPR015919">
    <property type="entry name" value="Cadherin-like_sf"/>
</dbReference>